<dbReference type="RefSeq" id="WP_010768606.1">
    <property type="nucleotide sequence ID" value="NZ_ASWE01000002.1"/>
</dbReference>
<dbReference type="GO" id="GO:0006310">
    <property type="term" value="P:DNA recombination"/>
    <property type="evidence" value="ECO:0007669"/>
    <property type="project" value="UniProtKB-KW"/>
</dbReference>
<evidence type="ECO:0000256" key="5">
    <source>
        <dbReference type="PROSITE-ProRule" id="PRU01248"/>
    </source>
</evidence>
<comment type="similarity">
    <text evidence="1">Belongs to the 'phage' integrase family.</text>
</comment>
<dbReference type="STRING" id="154621.RV11_GL003213"/>
<keyword evidence="9" id="KW-1185">Reference proteome</keyword>
<dbReference type="PROSITE" id="PS51900">
    <property type="entry name" value="CB"/>
    <property type="match status" value="1"/>
</dbReference>
<dbReference type="InterPro" id="IPR011010">
    <property type="entry name" value="DNA_brk_join_enz"/>
</dbReference>
<dbReference type="Pfam" id="PF00589">
    <property type="entry name" value="Phage_integrase"/>
    <property type="match status" value="1"/>
</dbReference>
<dbReference type="Proteomes" id="UP000013785">
    <property type="component" value="Unassembled WGS sequence"/>
</dbReference>
<dbReference type="AlphaFoldDB" id="R3W5X3"/>
<evidence type="ECO:0000256" key="4">
    <source>
        <dbReference type="ARBA" id="ARBA00023172"/>
    </source>
</evidence>
<dbReference type="PANTHER" id="PTHR30629">
    <property type="entry name" value="PROPHAGE INTEGRASE"/>
    <property type="match status" value="1"/>
</dbReference>
<dbReference type="Gene3D" id="1.10.150.130">
    <property type="match status" value="1"/>
</dbReference>
<dbReference type="PANTHER" id="PTHR30629:SF6">
    <property type="entry name" value="PROPHAGE INTEGRASE INTA-RELATED"/>
    <property type="match status" value="1"/>
</dbReference>
<evidence type="ECO:0000313" key="8">
    <source>
        <dbReference type="EMBL" id="EOL42967.1"/>
    </source>
</evidence>
<gene>
    <name evidence="8" type="ORF">UC3_01944</name>
</gene>
<dbReference type="eggNOG" id="COG5527">
    <property type="taxonomic scope" value="Bacteria"/>
</dbReference>
<dbReference type="InterPro" id="IPR013762">
    <property type="entry name" value="Integrase-like_cat_sf"/>
</dbReference>
<accession>R3W5X3</accession>
<evidence type="ECO:0008006" key="10">
    <source>
        <dbReference type="Google" id="ProtNLM"/>
    </source>
</evidence>
<dbReference type="SUPFAM" id="SSF56349">
    <property type="entry name" value="DNA breaking-rejoining enzymes"/>
    <property type="match status" value="1"/>
</dbReference>
<dbReference type="InterPro" id="IPR044068">
    <property type="entry name" value="CB"/>
</dbReference>
<dbReference type="eggNOG" id="COG0582">
    <property type="taxonomic scope" value="Bacteria"/>
</dbReference>
<dbReference type="EMBL" id="AJAT01000016">
    <property type="protein sequence ID" value="EOL42967.1"/>
    <property type="molecule type" value="Genomic_DNA"/>
</dbReference>
<keyword evidence="4" id="KW-0233">DNA recombination</keyword>
<feature type="domain" description="Core-binding (CB)" evidence="7">
    <location>
        <begin position="68"/>
        <end position="151"/>
    </location>
</feature>
<dbReference type="Gene3D" id="1.10.443.10">
    <property type="entry name" value="Intergrase catalytic core"/>
    <property type="match status" value="1"/>
</dbReference>
<evidence type="ECO:0000256" key="1">
    <source>
        <dbReference type="ARBA" id="ARBA00008857"/>
    </source>
</evidence>
<dbReference type="GO" id="GO:0015074">
    <property type="term" value="P:DNA integration"/>
    <property type="evidence" value="ECO:0007669"/>
    <property type="project" value="UniProtKB-KW"/>
</dbReference>
<dbReference type="InterPro" id="IPR050808">
    <property type="entry name" value="Phage_Integrase"/>
</dbReference>
<sequence length="497" mass="58002">MVSHTKLPSGNYQVLTRYTDPLTGQRKKATVTYVGTTRKAKRNAERLLDEKVDELISERQYDVKERITTFKELADHWFEFWQVGVSPQTKKREELVLRRVNEIIEPDILVNRMTPLLLEHLLNDYQQTYDSSYSTMIHIKSTLNKIFRFSVKHGLLNYTPMSAVELNMTREKRQEVRKKRKKKYLEPYELNAFFSEIKKRLNQNYFYLTVFLVYSGVRIGEAGALTKDDFDFTKNTVSITKNLLHECGYVYGPPKTEESERTILLPNNAMKIVKQAIRSSEELTTRYTKRPWKTYVATESIFRTLSGAPITSQSFRGVIARVERSLLSNCETLYGFKWVKHVTPHSFRYINITYLKDSEGVDIKAVQSHVGHVDIQTTLGIYAQSSLVGEKKLVAAMEKWDEGENWLSISPPVHYNEYSTKLETELLNCSNETELFFSLKSFKEVLGLSEMYSPRHISGNILPRLKKDLLEHYRLFDIRPVYGDRNRVLGYTISWEK</sequence>
<dbReference type="PATRIC" id="fig|1158610.3.peg.1938"/>
<name>R3W5X3_9ENTE</name>
<dbReference type="GO" id="GO:0003677">
    <property type="term" value="F:DNA binding"/>
    <property type="evidence" value="ECO:0007669"/>
    <property type="project" value="UniProtKB-UniRule"/>
</dbReference>
<comment type="caution">
    <text evidence="8">The sequence shown here is derived from an EMBL/GenBank/DDBJ whole genome shotgun (WGS) entry which is preliminary data.</text>
</comment>
<keyword evidence="3 5" id="KW-0238">DNA-binding</keyword>
<keyword evidence="2" id="KW-0229">DNA integration</keyword>
<dbReference type="CDD" id="cd01189">
    <property type="entry name" value="INT_ICEBs1_C_like"/>
    <property type="match status" value="1"/>
</dbReference>
<dbReference type="InterPro" id="IPR002104">
    <property type="entry name" value="Integrase_catalytic"/>
</dbReference>
<dbReference type="OrthoDB" id="9803188at2"/>
<dbReference type="InterPro" id="IPR010998">
    <property type="entry name" value="Integrase_recombinase_N"/>
</dbReference>
<protein>
    <recommendedName>
        <fullName evidence="10">Tyr recombinase domain-containing protein</fullName>
    </recommendedName>
</protein>
<evidence type="ECO:0000259" key="6">
    <source>
        <dbReference type="PROSITE" id="PS51898"/>
    </source>
</evidence>
<dbReference type="PROSITE" id="PS51898">
    <property type="entry name" value="TYR_RECOMBINASE"/>
    <property type="match status" value="1"/>
</dbReference>
<evidence type="ECO:0000259" key="7">
    <source>
        <dbReference type="PROSITE" id="PS51900"/>
    </source>
</evidence>
<reference evidence="8 9" key="1">
    <citation type="submission" date="2013-02" db="EMBL/GenBank/DDBJ databases">
        <title>The Genome Sequence of Enterococcus phoeniculicola BAA-412.</title>
        <authorList>
            <consortium name="The Broad Institute Genome Sequencing Platform"/>
            <consortium name="The Broad Institute Genome Sequencing Center for Infectious Disease"/>
            <person name="Earl A.M."/>
            <person name="Gilmore M.S."/>
            <person name="Lebreton F."/>
            <person name="Walker B."/>
            <person name="Young S.K."/>
            <person name="Zeng Q."/>
            <person name="Gargeya S."/>
            <person name="Fitzgerald M."/>
            <person name="Haas B."/>
            <person name="Abouelleil A."/>
            <person name="Alvarado L."/>
            <person name="Arachchi H.M."/>
            <person name="Berlin A.M."/>
            <person name="Chapman S.B."/>
            <person name="Dewar J."/>
            <person name="Goldberg J."/>
            <person name="Griggs A."/>
            <person name="Gujja S."/>
            <person name="Hansen M."/>
            <person name="Howarth C."/>
            <person name="Imamovic A."/>
            <person name="Larimer J."/>
            <person name="McCowan C."/>
            <person name="Murphy C."/>
            <person name="Neiman D."/>
            <person name="Pearson M."/>
            <person name="Priest M."/>
            <person name="Roberts A."/>
            <person name="Saif S."/>
            <person name="Shea T."/>
            <person name="Sisk P."/>
            <person name="Sykes S."/>
            <person name="Wortman J."/>
            <person name="Nusbaum C."/>
            <person name="Birren B."/>
        </authorList>
    </citation>
    <scope>NUCLEOTIDE SEQUENCE [LARGE SCALE GENOMIC DNA]</scope>
    <source>
        <strain evidence="8 9">ATCC BAA-412</strain>
    </source>
</reference>
<dbReference type="HOGENOM" id="CLU_027562_17_6_9"/>
<feature type="domain" description="Tyr recombinase" evidence="6">
    <location>
        <begin position="180"/>
        <end position="398"/>
    </location>
</feature>
<evidence type="ECO:0000256" key="3">
    <source>
        <dbReference type="ARBA" id="ARBA00023125"/>
    </source>
</evidence>
<proteinExistence type="inferred from homology"/>
<evidence type="ECO:0000256" key="2">
    <source>
        <dbReference type="ARBA" id="ARBA00022908"/>
    </source>
</evidence>
<evidence type="ECO:0000313" key="9">
    <source>
        <dbReference type="Proteomes" id="UP000013785"/>
    </source>
</evidence>
<organism evidence="8 9">
    <name type="scientific">Enterococcus phoeniculicola ATCC BAA-412</name>
    <dbReference type="NCBI Taxonomy" id="1158610"/>
    <lineage>
        <taxon>Bacteria</taxon>
        <taxon>Bacillati</taxon>
        <taxon>Bacillota</taxon>
        <taxon>Bacilli</taxon>
        <taxon>Lactobacillales</taxon>
        <taxon>Enterococcaceae</taxon>
        <taxon>Enterococcus</taxon>
    </lineage>
</organism>